<accession>A0A4R2KW84</accession>
<organism evidence="2 3">
    <name type="scientific">Chromatocurvus halotolerans</name>
    <dbReference type="NCBI Taxonomy" id="1132028"/>
    <lineage>
        <taxon>Bacteria</taxon>
        <taxon>Pseudomonadati</taxon>
        <taxon>Pseudomonadota</taxon>
        <taxon>Gammaproteobacteria</taxon>
        <taxon>Cellvibrionales</taxon>
        <taxon>Halieaceae</taxon>
        <taxon>Chromatocurvus</taxon>
    </lineage>
</organism>
<dbReference type="EMBL" id="SLWX01000008">
    <property type="protein sequence ID" value="TCO75496.1"/>
    <property type="molecule type" value="Genomic_DNA"/>
</dbReference>
<dbReference type="AlphaFoldDB" id="A0A4R2KW84"/>
<keyword evidence="3" id="KW-1185">Reference proteome</keyword>
<dbReference type="Proteomes" id="UP000294980">
    <property type="component" value="Unassembled WGS sequence"/>
</dbReference>
<sequence>MSMMSINRTRLFAALAVAACALPAQADRGGAKAFATTVPALTGAPPEGFTIGKGSTAYTGSVDGSIYKVDLRSGEGEILVPAEKDFDLFTQCFKLGMRVDPRSNYLFVAGCVGGNAYVFDADSGEELRNYDLAGFGQVINDLAITRDAVYFTNFTAPFLHRLPLAKNGRLPNKDDALPIALSGDFLEDDQGLDAEGNPIGDYKGNGIVATPDGRTLIVGNSNNARIYRVDPLTGHSDQIIVTPPLQGFIDGIVLHQKKLFIMTPYNPADPDDIDRIQVVELDKDMLTGTLIGSITDPDNLDGVASGAMFGGALYVNNARYRTFPEPDTEYGVTRLSIKEVVPE</sequence>
<dbReference type="RefSeq" id="WP_117318018.1">
    <property type="nucleotide sequence ID" value="NZ_QQSW01000010.1"/>
</dbReference>
<protein>
    <submittedName>
        <fullName evidence="2">Sugar lactone lactonase YvrE</fullName>
    </submittedName>
</protein>
<dbReference type="SUPFAM" id="SSF63829">
    <property type="entry name" value="Calcium-dependent phosphotriesterase"/>
    <property type="match status" value="1"/>
</dbReference>
<dbReference type="Gene3D" id="2.130.10.10">
    <property type="entry name" value="YVTN repeat-like/Quinoprotein amine dehydrogenase"/>
    <property type="match status" value="1"/>
</dbReference>
<dbReference type="OrthoDB" id="504981at2"/>
<evidence type="ECO:0000313" key="2">
    <source>
        <dbReference type="EMBL" id="TCO75496.1"/>
    </source>
</evidence>
<evidence type="ECO:0000313" key="3">
    <source>
        <dbReference type="Proteomes" id="UP000294980"/>
    </source>
</evidence>
<evidence type="ECO:0000256" key="1">
    <source>
        <dbReference type="SAM" id="SignalP"/>
    </source>
</evidence>
<name>A0A4R2KW84_9GAMM</name>
<keyword evidence="1" id="KW-0732">Signal</keyword>
<feature type="signal peptide" evidence="1">
    <location>
        <begin position="1"/>
        <end position="26"/>
    </location>
</feature>
<proteinExistence type="predicted"/>
<dbReference type="InterPro" id="IPR015943">
    <property type="entry name" value="WD40/YVTN_repeat-like_dom_sf"/>
</dbReference>
<feature type="chain" id="PRO_5020946979" evidence="1">
    <location>
        <begin position="27"/>
        <end position="343"/>
    </location>
</feature>
<comment type="caution">
    <text evidence="2">The sequence shown here is derived from an EMBL/GenBank/DDBJ whole genome shotgun (WGS) entry which is preliminary data.</text>
</comment>
<reference evidence="2 3" key="1">
    <citation type="submission" date="2019-03" db="EMBL/GenBank/DDBJ databases">
        <title>Genomic Encyclopedia of Type Strains, Phase IV (KMG-IV): sequencing the most valuable type-strain genomes for metagenomic binning, comparative biology and taxonomic classification.</title>
        <authorList>
            <person name="Goeker M."/>
        </authorList>
    </citation>
    <scope>NUCLEOTIDE SEQUENCE [LARGE SCALE GENOMIC DNA]</scope>
    <source>
        <strain evidence="2 3">DSM 23344</strain>
    </source>
</reference>
<gene>
    <name evidence="2" type="ORF">EV688_10862</name>
</gene>